<evidence type="ECO:0000256" key="1">
    <source>
        <dbReference type="SAM" id="SignalP"/>
    </source>
</evidence>
<feature type="signal peptide" evidence="1">
    <location>
        <begin position="1"/>
        <end position="27"/>
    </location>
</feature>
<accession>A0ABM9XW06</accession>
<proteinExistence type="predicted"/>
<dbReference type="EMBL" id="AALC02000050">
    <property type="protein sequence ID" value="EEQ05600.1"/>
    <property type="molecule type" value="Genomic_DNA"/>
</dbReference>
<name>A0ABM9XW06_YERBE</name>
<sequence length="101" mass="10801">MQIKLKQRPLAIMSTILGLSFSALSIAAVVPGSETLAIDQSITINNGNEVASLDPHKVEGNPETNITLNLLEGLVSNDANGHIIPAVATHWDNDGYKSRRL</sequence>
<comment type="caution">
    <text evidence="2">The sequence shown here is derived from an EMBL/GenBank/DDBJ whole genome shotgun (WGS) entry which is preliminary data.</text>
</comment>
<reference evidence="2" key="1">
    <citation type="submission" date="2008-12" db="EMBL/GenBank/DDBJ databases">
        <title>Annotation of the Yersinia bercovieri ATCC 43970 genome.</title>
        <authorList>
            <person name="Read T.D."/>
            <person name="Akmal A."/>
            <person name="Bishop-Lilly K."/>
            <person name="Chen P.E."/>
            <person name="Cook C."/>
            <person name="Kiley M.P."/>
            <person name="Lentz S."/>
            <person name="Mateczun A."/>
            <person name="Nagarajan N."/>
            <person name="Nolan N."/>
            <person name="Osborne B.I."/>
            <person name="Pop M."/>
            <person name="Sozhamannan S."/>
            <person name="Stewart A.C."/>
            <person name="Sulakvelidze A."/>
            <person name="Thomason B."/>
            <person name="Willner K."/>
            <person name="Zwick M.E."/>
        </authorList>
    </citation>
    <scope>NUCLEOTIDE SEQUENCE [LARGE SCALE GENOMIC DNA]</scope>
    <source>
        <strain evidence="2">ATCC 43970</strain>
    </source>
</reference>
<keyword evidence="3" id="KW-1185">Reference proteome</keyword>
<organism evidence="2 3">
    <name type="scientific">Yersinia bercovieri ATCC 43970</name>
    <dbReference type="NCBI Taxonomy" id="349968"/>
    <lineage>
        <taxon>Bacteria</taxon>
        <taxon>Pseudomonadati</taxon>
        <taxon>Pseudomonadota</taxon>
        <taxon>Gammaproteobacteria</taxon>
        <taxon>Enterobacterales</taxon>
        <taxon>Yersiniaceae</taxon>
        <taxon>Yersinia</taxon>
    </lineage>
</organism>
<dbReference type="Gene3D" id="3.40.190.10">
    <property type="entry name" value="Periplasmic binding protein-like II"/>
    <property type="match status" value="1"/>
</dbReference>
<evidence type="ECO:0000313" key="3">
    <source>
        <dbReference type="Proteomes" id="UP000010319"/>
    </source>
</evidence>
<feature type="chain" id="PRO_5045552084" evidence="1">
    <location>
        <begin position="28"/>
        <end position="101"/>
    </location>
</feature>
<dbReference type="SUPFAM" id="SSF53850">
    <property type="entry name" value="Periplasmic binding protein-like II"/>
    <property type="match status" value="1"/>
</dbReference>
<protein>
    <submittedName>
        <fullName evidence="2">ABC-type oligopeptide transport system, periplasmic component</fullName>
    </submittedName>
</protein>
<gene>
    <name evidence="2" type="ORF">yberc0001_20670</name>
</gene>
<dbReference type="Gene3D" id="3.90.76.10">
    <property type="entry name" value="Dipeptide-binding Protein, Domain 1"/>
    <property type="match status" value="1"/>
</dbReference>
<keyword evidence="1" id="KW-0732">Signal</keyword>
<dbReference type="Proteomes" id="UP000010319">
    <property type="component" value="Unassembled WGS sequence"/>
</dbReference>
<evidence type="ECO:0000313" key="2">
    <source>
        <dbReference type="EMBL" id="EEQ05600.1"/>
    </source>
</evidence>